<protein>
    <submittedName>
        <fullName evidence="9">Retrovirus-related Pol polyprotein from transposon 17.6</fullName>
    </submittedName>
</protein>
<organism evidence="9 10">
    <name type="scientific">Cajanus cajan</name>
    <name type="common">Pigeon pea</name>
    <name type="synonym">Cajanus indicus</name>
    <dbReference type="NCBI Taxonomy" id="3821"/>
    <lineage>
        <taxon>Eukaryota</taxon>
        <taxon>Viridiplantae</taxon>
        <taxon>Streptophyta</taxon>
        <taxon>Embryophyta</taxon>
        <taxon>Tracheophyta</taxon>
        <taxon>Spermatophyta</taxon>
        <taxon>Magnoliopsida</taxon>
        <taxon>eudicotyledons</taxon>
        <taxon>Gunneridae</taxon>
        <taxon>Pentapetalae</taxon>
        <taxon>rosids</taxon>
        <taxon>fabids</taxon>
        <taxon>Fabales</taxon>
        <taxon>Fabaceae</taxon>
        <taxon>Papilionoideae</taxon>
        <taxon>50 kb inversion clade</taxon>
        <taxon>NPAAA clade</taxon>
        <taxon>indigoferoid/millettioid clade</taxon>
        <taxon>Phaseoleae</taxon>
        <taxon>Cajanus</taxon>
    </lineage>
</organism>
<dbReference type="Gramene" id="C.cajan_33727.t">
    <property type="protein sequence ID" value="C.cajan_33727.t.cds1"/>
    <property type="gene ID" value="C.cajan_33727"/>
</dbReference>
<keyword evidence="6" id="KW-0378">Hydrolase</keyword>
<dbReference type="AlphaFoldDB" id="A0A151RDB7"/>
<evidence type="ECO:0000256" key="3">
    <source>
        <dbReference type="ARBA" id="ARBA00022695"/>
    </source>
</evidence>
<evidence type="ECO:0000313" key="9">
    <source>
        <dbReference type="EMBL" id="KYP40536.1"/>
    </source>
</evidence>
<dbReference type="FunFam" id="3.10.10.10:FF:000007">
    <property type="entry name" value="Retrovirus-related Pol polyprotein from transposon 17.6-like Protein"/>
    <property type="match status" value="1"/>
</dbReference>
<dbReference type="Gene3D" id="3.30.70.270">
    <property type="match status" value="1"/>
</dbReference>
<dbReference type="Gene3D" id="3.10.10.10">
    <property type="entry name" value="HIV Type 1 Reverse Transcriptase, subunit A, domain 1"/>
    <property type="match status" value="1"/>
</dbReference>
<dbReference type="EMBL" id="KQ483829">
    <property type="protein sequence ID" value="KYP40536.1"/>
    <property type="molecule type" value="Genomic_DNA"/>
</dbReference>
<evidence type="ECO:0000256" key="2">
    <source>
        <dbReference type="ARBA" id="ARBA00022679"/>
    </source>
</evidence>
<gene>
    <name evidence="9" type="ORF">KK1_038135</name>
</gene>
<dbReference type="GO" id="GO:0008233">
    <property type="term" value="F:peptidase activity"/>
    <property type="evidence" value="ECO:0007669"/>
    <property type="project" value="UniProtKB-KW"/>
</dbReference>
<sequence length="130" mass="15154">MKDKFPIPTVDELLDELGHASWFSKLDLFSGFHQILMNPKDVSKKAFRTHNGHFEFRVMSFGLCNAPSTFQSAMNELFHPHLRRFIIVFFDDILVYSPTLETHITHLETTFHLLLSNRFHLKGSKCFIGQ</sequence>
<reference evidence="9" key="1">
    <citation type="journal article" date="2012" name="Nat. Biotechnol.">
        <title>Draft genome sequence of pigeonpea (Cajanus cajan), an orphan legume crop of resource-poor farmers.</title>
        <authorList>
            <person name="Varshney R.K."/>
            <person name="Chen W."/>
            <person name="Li Y."/>
            <person name="Bharti A.K."/>
            <person name="Saxena R.K."/>
            <person name="Schlueter J.A."/>
            <person name="Donoghue M.T."/>
            <person name="Azam S."/>
            <person name="Fan G."/>
            <person name="Whaley A.M."/>
            <person name="Farmer A.D."/>
            <person name="Sheridan J."/>
            <person name="Iwata A."/>
            <person name="Tuteja R."/>
            <person name="Penmetsa R.V."/>
            <person name="Wu W."/>
            <person name="Upadhyaya H.D."/>
            <person name="Yang S.P."/>
            <person name="Shah T."/>
            <person name="Saxena K.B."/>
            <person name="Michael T."/>
            <person name="McCombie W.R."/>
            <person name="Yang B."/>
            <person name="Zhang G."/>
            <person name="Yang H."/>
            <person name="Wang J."/>
            <person name="Spillane C."/>
            <person name="Cook D.R."/>
            <person name="May G.D."/>
            <person name="Xu X."/>
            <person name="Jackson S.A."/>
        </authorList>
    </citation>
    <scope>NUCLEOTIDE SEQUENCE [LARGE SCALE GENOMIC DNA]</scope>
</reference>
<dbReference type="GO" id="GO:0003964">
    <property type="term" value="F:RNA-directed DNA polymerase activity"/>
    <property type="evidence" value="ECO:0007669"/>
    <property type="project" value="UniProtKB-KW"/>
</dbReference>
<name>A0A151RDB7_CAJCA</name>
<dbReference type="InterPro" id="IPR000477">
    <property type="entry name" value="RT_dom"/>
</dbReference>
<evidence type="ECO:0000256" key="1">
    <source>
        <dbReference type="ARBA" id="ARBA00022670"/>
    </source>
</evidence>
<evidence type="ECO:0000313" key="10">
    <source>
        <dbReference type="Proteomes" id="UP000075243"/>
    </source>
</evidence>
<evidence type="ECO:0000256" key="6">
    <source>
        <dbReference type="ARBA" id="ARBA00022801"/>
    </source>
</evidence>
<dbReference type="GO" id="GO:0006508">
    <property type="term" value="P:proteolysis"/>
    <property type="evidence" value="ECO:0007669"/>
    <property type="project" value="UniProtKB-KW"/>
</dbReference>
<evidence type="ECO:0000256" key="7">
    <source>
        <dbReference type="ARBA" id="ARBA00022918"/>
    </source>
</evidence>
<evidence type="ECO:0000259" key="8">
    <source>
        <dbReference type="PROSITE" id="PS50878"/>
    </source>
</evidence>
<dbReference type="CDD" id="cd01647">
    <property type="entry name" value="RT_LTR"/>
    <property type="match status" value="1"/>
</dbReference>
<dbReference type="PANTHER" id="PTHR24559">
    <property type="entry name" value="TRANSPOSON TY3-I GAG-POL POLYPROTEIN"/>
    <property type="match status" value="1"/>
</dbReference>
<dbReference type="PANTHER" id="PTHR24559:SF452">
    <property type="entry name" value="INTEGRASE CATALYTIC DOMAIN-CONTAINING PROTEIN"/>
    <property type="match status" value="1"/>
</dbReference>
<keyword evidence="5" id="KW-0255">Endonuclease</keyword>
<dbReference type="Pfam" id="PF00078">
    <property type="entry name" value="RVT_1"/>
    <property type="match status" value="1"/>
</dbReference>
<evidence type="ECO:0000256" key="5">
    <source>
        <dbReference type="ARBA" id="ARBA00022759"/>
    </source>
</evidence>
<dbReference type="InterPro" id="IPR043502">
    <property type="entry name" value="DNA/RNA_pol_sf"/>
</dbReference>
<dbReference type="InterPro" id="IPR053134">
    <property type="entry name" value="RNA-dir_DNA_polymerase"/>
</dbReference>
<dbReference type="Proteomes" id="UP000075243">
    <property type="component" value="Unassembled WGS sequence"/>
</dbReference>
<dbReference type="SUPFAM" id="SSF56672">
    <property type="entry name" value="DNA/RNA polymerases"/>
    <property type="match status" value="1"/>
</dbReference>
<proteinExistence type="predicted"/>
<keyword evidence="3" id="KW-0548">Nucleotidyltransferase</keyword>
<keyword evidence="10" id="KW-1185">Reference proteome</keyword>
<keyword evidence="7" id="KW-0695">RNA-directed DNA polymerase</keyword>
<feature type="domain" description="Reverse transcriptase" evidence="8">
    <location>
        <begin position="1"/>
        <end position="130"/>
    </location>
</feature>
<dbReference type="GO" id="GO:0004519">
    <property type="term" value="F:endonuclease activity"/>
    <property type="evidence" value="ECO:0007669"/>
    <property type="project" value="UniProtKB-KW"/>
</dbReference>
<keyword evidence="1" id="KW-0645">Protease</keyword>
<dbReference type="PROSITE" id="PS50878">
    <property type="entry name" value="RT_POL"/>
    <property type="match status" value="1"/>
</dbReference>
<accession>A0A151RDB7</accession>
<evidence type="ECO:0000256" key="4">
    <source>
        <dbReference type="ARBA" id="ARBA00022722"/>
    </source>
</evidence>
<dbReference type="InterPro" id="IPR043128">
    <property type="entry name" value="Rev_trsase/Diguanyl_cyclase"/>
</dbReference>
<keyword evidence="4" id="KW-0540">Nuclease</keyword>
<keyword evidence="2" id="KW-0808">Transferase</keyword>